<proteinExistence type="predicted"/>
<organism evidence="5 6">
    <name type="scientific">Subtercola lobariae</name>
    <dbReference type="NCBI Taxonomy" id="1588641"/>
    <lineage>
        <taxon>Bacteria</taxon>
        <taxon>Bacillati</taxon>
        <taxon>Actinomycetota</taxon>
        <taxon>Actinomycetes</taxon>
        <taxon>Micrococcales</taxon>
        <taxon>Microbacteriaceae</taxon>
        <taxon>Subtercola</taxon>
    </lineage>
</organism>
<dbReference type="Gene3D" id="3.20.20.450">
    <property type="entry name" value="EAL domain"/>
    <property type="match status" value="1"/>
</dbReference>
<feature type="domain" description="EAL" evidence="3">
    <location>
        <begin position="628"/>
        <end position="878"/>
    </location>
</feature>
<dbReference type="InterPro" id="IPR035965">
    <property type="entry name" value="PAS-like_dom_sf"/>
</dbReference>
<dbReference type="SUPFAM" id="SSF55073">
    <property type="entry name" value="Nucleotide cyclase"/>
    <property type="match status" value="1"/>
</dbReference>
<evidence type="ECO:0000259" key="2">
    <source>
        <dbReference type="PROSITE" id="PS50112"/>
    </source>
</evidence>
<dbReference type="RefSeq" id="WP_188678441.1">
    <property type="nucleotide sequence ID" value="NZ_BMGP01000004.1"/>
</dbReference>
<dbReference type="PROSITE" id="PS50112">
    <property type="entry name" value="PAS"/>
    <property type="match status" value="1"/>
</dbReference>
<dbReference type="InterPro" id="IPR029787">
    <property type="entry name" value="Nucleotide_cyclase"/>
</dbReference>
<feature type="transmembrane region" description="Helical" evidence="1">
    <location>
        <begin position="50"/>
        <end position="69"/>
    </location>
</feature>
<comment type="caution">
    <text evidence="5">The sequence shown here is derived from an EMBL/GenBank/DDBJ whole genome shotgun (WGS) entry which is preliminary data.</text>
</comment>
<feature type="domain" description="GGDEF" evidence="4">
    <location>
        <begin position="474"/>
        <end position="617"/>
    </location>
</feature>
<dbReference type="InterPro" id="IPR043128">
    <property type="entry name" value="Rev_trsase/Diguanyl_cyclase"/>
</dbReference>
<dbReference type="Pfam" id="PF00989">
    <property type="entry name" value="PAS"/>
    <property type="match status" value="1"/>
</dbReference>
<dbReference type="Gene3D" id="3.30.70.270">
    <property type="match status" value="1"/>
</dbReference>
<dbReference type="CDD" id="cd00130">
    <property type="entry name" value="PAS"/>
    <property type="match status" value="1"/>
</dbReference>
<feature type="transmembrane region" description="Helical" evidence="1">
    <location>
        <begin position="155"/>
        <end position="173"/>
    </location>
</feature>
<dbReference type="NCBIfam" id="TIGR00229">
    <property type="entry name" value="sensory_box"/>
    <property type="match status" value="1"/>
</dbReference>
<keyword evidence="1" id="KW-0472">Membrane</keyword>
<dbReference type="AlphaFoldDB" id="A0A917B789"/>
<dbReference type="InterPro" id="IPR013767">
    <property type="entry name" value="PAS_fold"/>
</dbReference>
<dbReference type="InterPro" id="IPR001633">
    <property type="entry name" value="EAL_dom"/>
</dbReference>
<keyword evidence="6" id="KW-1185">Reference proteome</keyword>
<feature type="transmembrane region" description="Helical" evidence="1">
    <location>
        <begin position="75"/>
        <end position="94"/>
    </location>
</feature>
<protein>
    <submittedName>
        <fullName evidence="5">Diguanylate cyclase</fullName>
    </submittedName>
</protein>
<dbReference type="Pfam" id="PF00563">
    <property type="entry name" value="EAL"/>
    <property type="match status" value="1"/>
</dbReference>
<dbReference type="PROSITE" id="PS50887">
    <property type="entry name" value="GGDEF"/>
    <property type="match status" value="1"/>
</dbReference>
<dbReference type="PROSITE" id="PS50883">
    <property type="entry name" value="EAL"/>
    <property type="match status" value="1"/>
</dbReference>
<evidence type="ECO:0000256" key="1">
    <source>
        <dbReference type="SAM" id="Phobius"/>
    </source>
</evidence>
<dbReference type="Pfam" id="PF00990">
    <property type="entry name" value="GGDEF"/>
    <property type="match status" value="1"/>
</dbReference>
<dbReference type="Gene3D" id="3.30.450.20">
    <property type="entry name" value="PAS domain"/>
    <property type="match status" value="2"/>
</dbReference>
<accession>A0A917B789</accession>
<dbReference type="InterPro" id="IPR035919">
    <property type="entry name" value="EAL_sf"/>
</dbReference>
<dbReference type="SUPFAM" id="SSF141868">
    <property type="entry name" value="EAL domain-like"/>
    <property type="match status" value="1"/>
</dbReference>
<dbReference type="SMART" id="SM00052">
    <property type="entry name" value="EAL"/>
    <property type="match status" value="1"/>
</dbReference>
<feature type="domain" description="PAS" evidence="2">
    <location>
        <begin position="315"/>
        <end position="373"/>
    </location>
</feature>
<evidence type="ECO:0000313" key="5">
    <source>
        <dbReference type="EMBL" id="GGF29366.1"/>
    </source>
</evidence>
<dbReference type="GO" id="GO:0006355">
    <property type="term" value="P:regulation of DNA-templated transcription"/>
    <property type="evidence" value="ECO:0007669"/>
    <property type="project" value="InterPro"/>
</dbReference>
<dbReference type="InterPro" id="IPR000014">
    <property type="entry name" value="PAS"/>
</dbReference>
<dbReference type="InterPro" id="IPR013656">
    <property type="entry name" value="PAS_4"/>
</dbReference>
<gene>
    <name evidence="5" type="ORF">GCM10011399_23140</name>
</gene>
<reference evidence="5 6" key="1">
    <citation type="journal article" date="2014" name="Int. J. Syst. Evol. Microbiol.">
        <title>Complete genome sequence of Corynebacterium casei LMG S-19264T (=DSM 44701T), isolated from a smear-ripened cheese.</title>
        <authorList>
            <consortium name="US DOE Joint Genome Institute (JGI-PGF)"/>
            <person name="Walter F."/>
            <person name="Albersmeier A."/>
            <person name="Kalinowski J."/>
            <person name="Ruckert C."/>
        </authorList>
    </citation>
    <scope>NUCLEOTIDE SEQUENCE [LARGE SCALE GENOMIC DNA]</scope>
    <source>
        <strain evidence="5 6">CGMCC 1.12976</strain>
    </source>
</reference>
<dbReference type="Pfam" id="PF08448">
    <property type="entry name" value="PAS_4"/>
    <property type="match status" value="1"/>
</dbReference>
<dbReference type="SMART" id="SM00267">
    <property type="entry name" value="GGDEF"/>
    <property type="match status" value="1"/>
</dbReference>
<dbReference type="EMBL" id="BMGP01000004">
    <property type="protein sequence ID" value="GGF29366.1"/>
    <property type="molecule type" value="Genomic_DNA"/>
</dbReference>
<evidence type="ECO:0000313" key="6">
    <source>
        <dbReference type="Proteomes" id="UP000598775"/>
    </source>
</evidence>
<dbReference type="NCBIfam" id="TIGR00254">
    <property type="entry name" value="GGDEF"/>
    <property type="match status" value="1"/>
</dbReference>
<dbReference type="CDD" id="cd01948">
    <property type="entry name" value="EAL"/>
    <property type="match status" value="1"/>
</dbReference>
<sequence>MASGIVTARPATSSAPAKLHSLAAVPFVVLIGLVFVAAAVLPFDIGVTDLVAPAVAMLVIVALALFLPWQRLPRWVQAVPVLLFFVVIVLLRGLSDSTSGFDPLVLLPVLWFALYGTRVEVALSGFATAAVLIVPLTLPSGPASVTASPSDWVRAIVWVGCVVLIGPIIHRVVRQWRAGERQSAARLDEVTASELRTRLLLEQLPDTILFVVDEDLRYQLISGAGRVFRVALDWQGKTLYDVSDIVNVEVLEPAYRSALSGERSVVLLNSINDAGGKRETEVTCVPLSGGEHPTALIVARDVTEARGRELALRQVTAQFEQLVHEAPTGIALVDPDGRISLVNSAFCELFDCDQDALLETSAAKLLPMIAPHSANWVADLISSGESRTTATVVLPVSALRSEPKNAVVTAVVLREASGEPTSVLINAYDTTEQLKYHEHVEYLASHDSLTGLINRSEFERRVTAHLEACRWGGDSGAVLVLDLDNFREINDSVGHAGGDEFLVAMASMLSRWIRSSDSVARIGGDEFAVLLTEGDRHQAEVTAQTLVTLVRDGFRSFAQGPDADGTSHALGRRVTASIGAVAVISESTSASELLSDADLAMYDAKKAGRNGYSFLGPSEVLAARVSSQVNWTAKILAAIENDQLVLHAQPILDLETNAISSLELLVRMIDDDGSLIPPAGFITAAESAGLAVMIDEWVISHAIDHLVALQRFAPAIKVHVNLSGKSVGNSAFAEFIEGRLAMSAVDATGLVLEVTETAAVSSIDAALAFMNRLTALGCVFALDDFGVGYGSFYYLKHLPFGIVKLDGEFVSGGARDPLDLLVVSSLVSIGKGLGMYTVAEFVEDEASLTMLRDIGVDGAQGYYIGRPAPLSEYFPQLA</sequence>
<keyword evidence="1" id="KW-0812">Transmembrane</keyword>
<name>A0A917B789_9MICO</name>
<keyword evidence="1" id="KW-1133">Transmembrane helix</keyword>
<evidence type="ECO:0000259" key="3">
    <source>
        <dbReference type="PROSITE" id="PS50883"/>
    </source>
</evidence>
<dbReference type="InterPro" id="IPR052155">
    <property type="entry name" value="Biofilm_reg_signaling"/>
</dbReference>
<dbReference type="SMART" id="SM00091">
    <property type="entry name" value="PAS"/>
    <property type="match status" value="2"/>
</dbReference>
<dbReference type="Proteomes" id="UP000598775">
    <property type="component" value="Unassembled WGS sequence"/>
</dbReference>
<dbReference type="PANTHER" id="PTHR44757:SF2">
    <property type="entry name" value="BIOFILM ARCHITECTURE MAINTENANCE PROTEIN MBAA"/>
    <property type="match status" value="1"/>
</dbReference>
<dbReference type="InterPro" id="IPR000160">
    <property type="entry name" value="GGDEF_dom"/>
</dbReference>
<feature type="transmembrane region" description="Helical" evidence="1">
    <location>
        <begin position="23"/>
        <end position="43"/>
    </location>
</feature>
<dbReference type="CDD" id="cd01949">
    <property type="entry name" value="GGDEF"/>
    <property type="match status" value="1"/>
</dbReference>
<feature type="transmembrane region" description="Helical" evidence="1">
    <location>
        <begin position="106"/>
        <end position="135"/>
    </location>
</feature>
<dbReference type="PANTHER" id="PTHR44757">
    <property type="entry name" value="DIGUANYLATE CYCLASE DGCP"/>
    <property type="match status" value="1"/>
</dbReference>
<dbReference type="SUPFAM" id="SSF55785">
    <property type="entry name" value="PYP-like sensor domain (PAS domain)"/>
    <property type="match status" value="2"/>
</dbReference>
<evidence type="ECO:0000259" key="4">
    <source>
        <dbReference type="PROSITE" id="PS50887"/>
    </source>
</evidence>